<accession>H6LAN2</accession>
<gene>
    <name evidence="1" type="ordered locus">SGRA_2897</name>
</gene>
<dbReference type="RefSeq" id="WP_015693228.1">
    <property type="nucleotide sequence ID" value="NC_016940.1"/>
</dbReference>
<dbReference type="OrthoDB" id="5952844at2"/>
<dbReference type="HOGENOM" id="CLU_118059_1_0_10"/>
<organism evidence="1 2">
    <name type="scientific">Saprospira grandis (strain Lewin)</name>
    <dbReference type="NCBI Taxonomy" id="984262"/>
    <lineage>
        <taxon>Bacteria</taxon>
        <taxon>Pseudomonadati</taxon>
        <taxon>Bacteroidota</taxon>
        <taxon>Saprospiria</taxon>
        <taxon>Saprospirales</taxon>
        <taxon>Saprospiraceae</taxon>
        <taxon>Saprospira</taxon>
    </lineage>
</organism>
<dbReference type="AlphaFoldDB" id="H6LAN2"/>
<evidence type="ECO:0000313" key="1">
    <source>
        <dbReference type="EMBL" id="AFC25625.1"/>
    </source>
</evidence>
<dbReference type="Proteomes" id="UP000007519">
    <property type="component" value="Chromosome"/>
</dbReference>
<sequence>MAKNNMISIELLATAIQQINGAFDLIDQLLDGKVINLSPSDRQRYGSINEQNKLFILKAHSFYQAKGQLLPSYFDRVEYEKDFNARQVFEGLEGRTNELYEKLRDTRTLLDYDSMRFSSQMYKQAKNMSESGVPGVDFWVAEMAQFFKRSRINLEAMAEEEDVDNTAEQED</sequence>
<keyword evidence="2" id="KW-1185">Reference proteome</keyword>
<dbReference type="EMBL" id="CP002831">
    <property type="protein sequence ID" value="AFC25625.1"/>
    <property type="molecule type" value="Genomic_DNA"/>
</dbReference>
<dbReference type="eggNOG" id="ENOG50307B9">
    <property type="taxonomic scope" value="Bacteria"/>
</dbReference>
<proteinExistence type="predicted"/>
<name>H6LAN2_SAPGL</name>
<protein>
    <submittedName>
        <fullName evidence="1">Uncharacterized protein</fullName>
    </submittedName>
</protein>
<evidence type="ECO:0000313" key="2">
    <source>
        <dbReference type="Proteomes" id="UP000007519"/>
    </source>
</evidence>
<reference evidence="1 2" key="1">
    <citation type="journal article" date="2012" name="Stand. Genomic Sci.">
        <title>Complete genome sequencing and analysis of Saprospira grandis str. Lewin, a predatory marine bacterium.</title>
        <authorList>
            <person name="Saw J.H."/>
            <person name="Yuryev A."/>
            <person name="Kanbe M."/>
            <person name="Hou S."/>
            <person name="Young A.G."/>
            <person name="Aizawa S."/>
            <person name="Alam M."/>
        </authorList>
    </citation>
    <scope>NUCLEOTIDE SEQUENCE [LARGE SCALE GENOMIC DNA]</scope>
    <source>
        <strain evidence="1 2">Lewin</strain>
    </source>
</reference>
<dbReference type="KEGG" id="sgn:SGRA_2897"/>